<protein>
    <submittedName>
        <fullName evidence="2">Uncharacterized protein</fullName>
    </submittedName>
</protein>
<gene>
    <name evidence="2" type="ORF">ATJ78_1218</name>
</gene>
<dbReference type="AlphaFoldDB" id="A0A2A9DWK1"/>
<feature type="transmembrane region" description="Helical" evidence="1">
    <location>
        <begin position="91"/>
        <end position="111"/>
    </location>
</feature>
<evidence type="ECO:0000313" key="2">
    <source>
        <dbReference type="EMBL" id="PFG30289.1"/>
    </source>
</evidence>
<keyword evidence="3" id="KW-1185">Reference proteome</keyword>
<keyword evidence="1" id="KW-0472">Membrane</keyword>
<dbReference type="Proteomes" id="UP000221369">
    <property type="component" value="Unassembled WGS sequence"/>
</dbReference>
<dbReference type="EMBL" id="PDJE01000001">
    <property type="protein sequence ID" value="PFG30289.1"/>
    <property type="molecule type" value="Genomic_DNA"/>
</dbReference>
<keyword evidence="1" id="KW-1133">Transmembrane helix</keyword>
<name>A0A2A9DWK1_9MICO</name>
<dbReference type="InterPro" id="IPR045713">
    <property type="entry name" value="DUF6069"/>
</dbReference>
<feature type="transmembrane region" description="Helical" evidence="1">
    <location>
        <begin position="117"/>
        <end position="137"/>
    </location>
</feature>
<comment type="caution">
    <text evidence="2">The sequence shown here is derived from an EMBL/GenBank/DDBJ whole genome shotgun (WGS) entry which is preliminary data.</text>
</comment>
<evidence type="ECO:0000313" key="3">
    <source>
        <dbReference type="Proteomes" id="UP000221369"/>
    </source>
</evidence>
<dbReference type="RefSeq" id="WP_211288437.1">
    <property type="nucleotide sequence ID" value="NZ_PDJE01000001.1"/>
</dbReference>
<feature type="transmembrane region" description="Helical" evidence="1">
    <location>
        <begin position="60"/>
        <end position="79"/>
    </location>
</feature>
<reference evidence="2 3" key="1">
    <citation type="submission" date="2017-10" db="EMBL/GenBank/DDBJ databases">
        <title>Sequencing the genomes of 1000 actinobacteria strains.</title>
        <authorList>
            <person name="Klenk H.-P."/>
        </authorList>
    </citation>
    <scope>NUCLEOTIDE SEQUENCE [LARGE SCALE GENOMIC DNA]</scope>
    <source>
        <strain evidence="2 3">DSM 21798</strain>
    </source>
</reference>
<organism evidence="2 3">
    <name type="scientific">Paramicrobacterium agarici</name>
    <dbReference type="NCBI Taxonomy" id="630514"/>
    <lineage>
        <taxon>Bacteria</taxon>
        <taxon>Bacillati</taxon>
        <taxon>Actinomycetota</taxon>
        <taxon>Actinomycetes</taxon>
        <taxon>Micrococcales</taxon>
        <taxon>Microbacteriaceae</taxon>
        <taxon>Paramicrobacterium</taxon>
    </lineage>
</organism>
<evidence type="ECO:0000256" key="1">
    <source>
        <dbReference type="SAM" id="Phobius"/>
    </source>
</evidence>
<feature type="transmembrane region" description="Helical" evidence="1">
    <location>
        <begin position="21"/>
        <end position="48"/>
    </location>
</feature>
<sequence>MTSTQKATRATQASQRTSTGARAFTSTLTIAIATLAALLIWAICVPLLGIELDVPQAGMTVGPIAIAVSALGGGIAAWGLQATMGRTRRGLKAWTVVALVVLALSLAGPALSGAIGAALSILEILHIVVGTILIVGLRRAGRAAPARRSNA</sequence>
<keyword evidence="1" id="KW-0812">Transmembrane</keyword>
<proteinExistence type="predicted"/>
<accession>A0A2A9DWK1</accession>
<dbReference type="Pfam" id="PF19545">
    <property type="entry name" value="DUF6069"/>
    <property type="match status" value="1"/>
</dbReference>